<dbReference type="GO" id="GO:0004658">
    <property type="term" value="F:propionyl-CoA carboxylase activity"/>
    <property type="evidence" value="ECO:0007669"/>
    <property type="project" value="InterPro"/>
</dbReference>
<comment type="caution">
    <text evidence="1">The sequence shown here is derived from an EMBL/GenBank/DDBJ whole genome shotgun (WGS) entry which is preliminary data.</text>
</comment>
<name>A0AAW8F3S6_9ACTN</name>
<dbReference type="GO" id="GO:0003989">
    <property type="term" value="F:acetyl-CoA carboxylase activity"/>
    <property type="evidence" value="ECO:0007669"/>
    <property type="project" value="InterPro"/>
</dbReference>
<dbReference type="InterPro" id="IPR032716">
    <property type="entry name" value="ACC_epsilon"/>
</dbReference>
<evidence type="ECO:0000313" key="2">
    <source>
        <dbReference type="Proteomes" id="UP001234216"/>
    </source>
</evidence>
<evidence type="ECO:0008006" key="3">
    <source>
        <dbReference type="Google" id="ProtNLM"/>
    </source>
</evidence>
<gene>
    <name evidence="1" type="ORF">QFZ22_000409</name>
</gene>
<evidence type="ECO:0000313" key="1">
    <source>
        <dbReference type="EMBL" id="MDQ0904424.1"/>
    </source>
</evidence>
<reference evidence="1" key="1">
    <citation type="submission" date="2023-07" db="EMBL/GenBank/DDBJ databases">
        <title>Comparative genomics of wheat-associated soil bacteria to identify genetic determinants of phenazine resistance.</title>
        <authorList>
            <person name="Mouncey N."/>
        </authorList>
    </citation>
    <scope>NUCLEOTIDE SEQUENCE</scope>
    <source>
        <strain evidence="1">V4I22</strain>
    </source>
</reference>
<dbReference type="EMBL" id="JAUSZV010000003">
    <property type="protein sequence ID" value="MDQ0904424.1"/>
    <property type="molecule type" value="Genomic_DNA"/>
</dbReference>
<dbReference type="Proteomes" id="UP001234216">
    <property type="component" value="Unassembled WGS sequence"/>
</dbReference>
<protein>
    <recommendedName>
        <fullName evidence="3">Acyl-CoA carboxylase subunit epsilon</fullName>
    </recommendedName>
</protein>
<sequence>MSRDVAEGKGRMESPDTVLRVERGRAGLDELAALAAVLLILRARGRAEPEPPPYRGWNWWEQARGYAAPGSWR</sequence>
<accession>A0AAW8F3S6</accession>
<dbReference type="Pfam" id="PF13822">
    <property type="entry name" value="ACC_epsilon"/>
    <property type="match status" value="1"/>
</dbReference>
<organism evidence="1 2">
    <name type="scientific">Streptomyces canus</name>
    <dbReference type="NCBI Taxonomy" id="58343"/>
    <lineage>
        <taxon>Bacteria</taxon>
        <taxon>Bacillati</taxon>
        <taxon>Actinomycetota</taxon>
        <taxon>Actinomycetes</taxon>
        <taxon>Kitasatosporales</taxon>
        <taxon>Streptomycetaceae</taxon>
        <taxon>Streptomyces</taxon>
        <taxon>Streptomyces aurantiacus group</taxon>
    </lineage>
</organism>
<proteinExistence type="predicted"/>
<dbReference type="AlphaFoldDB" id="A0AAW8F3S6"/>